<name>A0A0S4QE63_9ACTN</name>
<dbReference type="Proteomes" id="UP000198802">
    <property type="component" value="Unassembled WGS sequence"/>
</dbReference>
<dbReference type="PANTHER" id="PTHR12526:SF510">
    <property type="entry name" value="D-INOSITOL 3-PHOSPHATE GLYCOSYLTRANSFERASE"/>
    <property type="match status" value="1"/>
</dbReference>
<dbReference type="Pfam" id="PF13439">
    <property type="entry name" value="Glyco_transf_4"/>
    <property type="match status" value="1"/>
</dbReference>
<evidence type="ECO:0000313" key="5">
    <source>
        <dbReference type="Proteomes" id="UP000198802"/>
    </source>
</evidence>
<gene>
    <name evidence="4" type="ORF">Ga0074812_101294</name>
</gene>
<keyword evidence="2 4" id="KW-0808">Transferase</keyword>
<feature type="domain" description="Glycosyltransferase subfamily 4-like N-terminal" evidence="3">
    <location>
        <begin position="21"/>
        <end position="171"/>
    </location>
</feature>
<dbReference type="Gene3D" id="3.40.50.2000">
    <property type="entry name" value="Glycogen Phosphorylase B"/>
    <property type="match status" value="2"/>
</dbReference>
<evidence type="ECO:0000313" key="4">
    <source>
        <dbReference type="EMBL" id="CUU53796.1"/>
    </source>
</evidence>
<reference evidence="5" key="1">
    <citation type="submission" date="2015-11" db="EMBL/GenBank/DDBJ databases">
        <authorList>
            <person name="Varghese N."/>
        </authorList>
    </citation>
    <scope>NUCLEOTIDE SEQUENCE [LARGE SCALE GENOMIC DNA]</scope>
    <source>
        <strain evidence="5">DSM 45899</strain>
    </source>
</reference>
<dbReference type="InterPro" id="IPR028098">
    <property type="entry name" value="Glyco_trans_4-like_N"/>
</dbReference>
<accession>A0A0S4QE63</accession>
<organism evidence="4 5">
    <name type="scientific">Parafrankia irregularis</name>
    <dbReference type="NCBI Taxonomy" id="795642"/>
    <lineage>
        <taxon>Bacteria</taxon>
        <taxon>Bacillati</taxon>
        <taxon>Actinomycetota</taxon>
        <taxon>Actinomycetes</taxon>
        <taxon>Frankiales</taxon>
        <taxon>Frankiaceae</taxon>
        <taxon>Parafrankia</taxon>
    </lineage>
</organism>
<sequence>MRIVTVLKTGNGCLWTIPILTALADDGHEVVVLLPEEDSPLARRCAERGIRVVRSPAPVPSRSPLRQAAGVWQLRTLLRDLDPDVLHYHLYASAVLARFASLGRGPTRRPARVHMVAGPLYLENRLIELVERWFARADDLVVCSSGHLRERYLALGVRPDRLPTASYGVDLVSFVPPGDDARAKARAELGLDPSAFVAVCVAYFYPPKRLVHRGQGIKGHEVLLEAWSRFTERSGPATLVLVGGGHGPGGDAYRDRLRDWAAGLSGAASVVWAGPAQDVRPFYAAADVSVSPSLSENYGAVAEASACAVPSIASAVGGLPELVGDHNGWLVPPGDPAALTVALRAAFDLHQAALRGETGENGLARRGRAARARAEQLLDQEKNRRYIADAILGAAGS</sequence>
<evidence type="ECO:0000256" key="2">
    <source>
        <dbReference type="ARBA" id="ARBA00022679"/>
    </source>
</evidence>
<evidence type="ECO:0000256" key="1">
    <source>
        <dbReference type="ARBA" id="ARBA00022676"/>
    </source>
</evidence>
<dbReference type="PANTHER" id="PTHR12526">
    <property type="entry name" value="GLYCOSYLTRANSFERASE"/>
    <property type="match status" value="1"/>
</dbReference>
<dbReference type="SUPFAM" id="SSF53756">
    <property type="entry name" value="UDP-Glycosyltransferase/glycogen phosphorylase"/>
    <property type="match status" value="1"/>
</dbReference>
<keyword evidence="5" id="KW-1185">Reference proteome</keyword>
<dbReference type="EMBL" id="FAOZ01000001">
    <property type="protein sequence ID" value="CUU53796.1"/>
    <property type="molecule type" value="Genomic_DNA"/>
</dbReference>
<proteinExistence type="predicted"/>
<dbReference type="AlphaFoldDB" id="A0A0S4QE63"/>
<dbReference type="Pfam" id="PF13692">
    <property type="entry name" value="Glyco_trans_1_4"/>
    <property type="match status" value="1"/>
</dbReference>
<protein>
    <submittedName>
        <fullName evidence="4">Glycosyltransferase involved in cell wall bisynthesis</fullName>
    </submittedName>
</protein>
<dbReference type="GO" id="GO:0016757">
    <property type="term" value="F:glycosyltransferase activity"/>
    <property type="evidence" value="ECO:0007669"/>
    <property type="project" value="UniProtKB-KW"/>
</dbReference>
<keyword evidence="1" id="KW-0328">Glycosyltransferase</keyword>
<evidence type="ECO:0000259" key="3">
    <source>
        <dbReference type="Pfam" id="PF13439"/>
    </source>
</evidence>